<dbReference type="HOGENOM" id="CLU_514262_0_0_1"/>
<reference evidence="2 4" key="2">
    <citation type="journal article" date="2014" name="BMC Genomics">
        <title>An improved genome release (version Mt4.0) for the model legume Medicago truncatula.</title>
        <authorList>
            <person name="Tang H."/>
            <person name="Krishnakumar V."/>
            <person name="Bidwell S."/>
            <person name="Rosen B."/>
            <person name="Chan A."/>
            <person name="Zhou S."/>
            <person name="Gentzbittel L."/>
            <person name="Childs K.L."/>
            <person name="Yandell M."/>
            <person name="Gundlach H."/>
            <person name="Mayer K.F."/>
            <person name="Schwartz D.C."/>
            <person name="Town C.D."/>
        </authorList>
    </citation>
    <scope>GENOME REANNOTATION</scope>
    <source>
        <strain evidence="2">A17</strain>
        <strain evidence="3 4">cv. Jemalong A17</strain>
    </source>
</reference>
<accession>A0A072THQ1</accession>
<evidence type="ECO:0000256" key="1">
    <source>
        <dbReference type="SAM" id="MobiDB-lite"/>
    </source>
</evidence>
<name>A0A072THQ1_MEDTR</name>
<evidence type="ECO:0000313" key="3">
    <source>
        <dbReference type="EnsemblPlants" id="KEH16761"/>
    </source>
</evidence>
<dbReference type="PANTHER" id="PTHR31286">
    <property type="entry name" value="GLYCINE-RICH CELL WALL STRUCTURAL PROTEIN 1.8-LIKE"/>
    <property type="match status" value="1"/>
</dbReference>
<evidence type="ECO:0000313" key="2">
    <source>
        <dbReference type="EMBL" id="KEH16761.1"/>
    </source>
</evidence>
<feature type="region of interest" description="Disordered" evidence="1">
    <location>
        <begin position="271"/>
        <end position="327"/>
    </location>
</feature>
<dbReference type="EnsemblPlants" id="KEH16761">
    <property type="protein sequence ID" value="KEH16761"/>
    <property type="gene ID" value="MTR_0098s0100"/>
</dbReference>
<protein>
    <recommendedName>
        <fullName evidence="5">DUF4283 domain-containing protein</fullName>
    </recommendedName>
</protein>
<keyword evidence="4" id="KW-1185">Reference proteome</keyword>
<reference evidence="2 4" key="1">
    <citation type="journal article" date="2011" name="Nature">
        <title>The Medicago genome provides insight into the evolution of rhizobial symbioses.</title>
        <authorList>
            <person name="Young N.D."/>
            <person name="Debelle F."/>
            <person name="Oldroyd G.E."/>
            <person name="Geurts R."/>
            <person name="Cannon S.B."/>
            <person name="Udvardi M.K."/>
            <person name="Benedito V.A."/>
            <person name="Mayer K.F."/>
            <person name="Gouzy J."/>
            <person name="Schoof H."/>
            <person name="Van de Peer Y."/>
            <person name="Proost S."/>
            <person name="Cook D.R."/>
            <person name="Meyers B.C."/>
            <person name="Spannagl M."/>
            <person name="Cheung F."/>
            <person name="De Mita S."/>
            <person name="Krishnakumar V."/>
            <person name="Gundlach H."/>
            <person name="Zhou S."/>
            <person name="Mudge J."/>
            <person name="Bharti A.K."/>
            <person name="Murray J.D."/>
            <person name="Naoumkina M.A."/>
            <person name="Rosen B."/>
            <person name="Silverstein K.A."/>
            <person name="Tang H."/>
            <person name="Rombauts S."/>
            <person name="Zhao P.X."/>
            <person name="Zhou P."/>
            <person name="Barbe V."/>
            <person name="Bardou P."/>
            <person name="Bechner M."/>
            <person name="Bellec A."/>
            <person name="Berger A."/>
            <person name="Berges H."/>
            <person name="Bidwell S."/>
            <person name="Bisseling T."/>
            <person name="Choisne N."/>
            <person name="Couloux A."/>
            <person name="Denny R."/>
            <person name="Deshpande S."/>
            <person name="Dai X."/>
            <person name="Doyle J.J."/>
            <person name="Dudez A.M."/>
            <person name="Farmer A.D."/>
            <person name="Fouteau S."/>
            <person name="Franken C."/>
            <person name="Gibelin C."/>
            <person name="Gish J."/>
            <person name="Goldstein S."/>
            <person name="Gonzalez A.J."/>
            <person name="Green P.J."/>
            <person name="Hallab A."/>
            <person name="Hartog M."/>
            <person name="Hua A."/>
            <person name="Humphray S.J."/>
            <person name="Jeong D.H."/>
            <person name="Jing Y."/>
            <person name="Jocker A."/>
            <person name="Kenton S.M."/>
            <person name="Kim D.J."/>
            <person name="Klee K."/>
            <person name="Lai H."/>
            <person name="Lang C."/>
            <person name="Lin S."/>
            <person name="Macmil S.L."/>
            <person name="Magdelenat G."/>
            <person name="Matthews L."/>
            <person name="McCorrison J."/>
            <person name="Monaghan E.L."/>
            <person name="Mun J.H."/>
            <person name="Najar F.Z."/>
            <person name="Nicholson C."/>
            <person name="Noirot C."/>
            <person name="O'Bleness M."/>
            <person name="Paule C.R."/>
            <person name="Poulain J."/>
            <person name="Prion F."/>
            <person name="Qin B."/>
            <person name="Qu C."/>
            <person name="Retzel E.F."/>
            <person name="Riddle C."/>
            <person name="Sallet E."/>
            <person name="Samain S."/>
            <person name="Samson N."/>
            <person name="Sanders I."/>
            <person name="Saurat O."/>
            <person name="Scarpelli C."/>
            <person name="Schiex T."/>
            <person name="Segurens B."/>
            <person name="Severin A.J."/>
            <person name="Sherrier D.J."/>
            <person name="Shi R."/>
            <person name="Sims S."/>
            <person name="Singer S.R."/>
            <person name="Sinharoy S."/>
            <person name="Sterck L."/>
            <person name="Viollet A."/>
            <person name="Wang B.B."/>
            <person name="Wang K."/>
            <person name="Wang M."/>
            <person name="Wang X."/>
            <person name="Warfsmann J."/>
            <person name="Weissenbach J."/>
            <person name="White D.D."/>
            <person name="White J.D."/>
            <person name="Wiley G.B."/>
            <person name="Wincker P."/>
            <person name="Xing Y."/>
            <person name="Yang L."/>
            <person name="Yao Z."/>
            <person name="Ying F."/>
            <person name="Zhai J."/>
            <person name="Zhou L."/>
            <person name="Zuber A."/>
            <person name="Denarie J."/>
            <person name="Dixon R.A."/>
            <person name="May G.D."/>
            <person name="Schwartz D.C."/>
            <person name="Rogers J."/>
            <person name="Quetier F."/>
            <person name="Town C.D."/>
            <person name="Roe B.A."/>
        </authorList>
    </citation>
    <scope>NUCLEOTIDE SEQUENCE [LARGE SCALE GENOMIC DNA]</scope>
    <source>
        <strain evidence="2">A17</strain>
        <strain evidence="3 4">cv. Jemalong A17</strain>
    </source>
</reference>
<evidence type="ECO:0000313" key="4">
    <source>
        <dbReference type="Proteomes" id="UP000002051"/>
    </source>
</evidence>
<dbReference type="EMBL" id="KL402823">
    <property type="protein sequence ID" value="KEH16761.1"/>
    <property type="molecule type" value="Genomic_DNA"/>
</dbReference>
<organism evidence="2 4">
    <name type="scientific">Medicago truncatula</name>
    <name type="common">Barrel medic</name>
    <name type="synonym">Medicago tribuloides</name>
    <dbReference type="NCBI Taxonomy" id="3880"/>
    <lineage>
        <taxon>Eukaryota</taxon>
        <taxon>Viridiplantae</taxon>
        <taxon>Streptophyta</taxon>
        <taxon>Embryophyta</taxon>
        <taxon>Tracheophyta</taxon>
        <taxon>Spermatophyta</taxon>
        <taxon>Magnoliopsida</taxon>
        <taxon>eudicotyledons</taxon>
        <taxon>Gunneridae</taxon>
        <taxon>Pentapetalae</taxon>
        <taxon>rosids</taxon>
        <taxon>fabids</taxon>
        <taxon>Fabales</taxon>
        <taxon>Fabaceae</taxon>
        <taxon>Papilionoideae</taxon>
        <taxon>50 kb inversion clade</taxon>
        <taxon>NPAAA clade</taxon>
        <taxon>Hologalegina</taxon>
        <taxon>IRL clade</taxon>
        <taxon>Trifolieae</taxon>
        <taxon>Medicago</taxon>
    </lineage>
</organism>
<proteinExistence type="predicted"/>
<dbReference type="PANTHER" id="PTHR31286:SF176">
    <property type="entry name" value="DUF4283 DOMAIN PROTEIN"/>
    <property type="match status" value="1"/>
</dbReference>
<gene>
    <name evidence="2" type="ORF">MTR_0098s0100</name>
</gene>
<sequence length="530" mass="60226">MTTANNTTNSIICHWLCLQNEPIPPPKPTFEPTPSQNKQQKIFAQAVSNVCDISYSQLPKPCIKGDRRAIQIRDDEYDDGLDACKHNLQGRIIWPKGSNPIIVESLRKKLVVLWKDIGRWGVTSIGKGFYEKGLSQEYWRPKILFAIASGVGTPICTNNITSKSMLEISFFHYARVLIDLNLNEELCHRILVKRKGYALFMDVKYENLLDFCSYCKCTGHYFEICKRKPIENIEVAQKSQAKKGPVVQVNVEVTTSKDRNQEDLDLEKEINEELEQNTPVQAEDKSMNGNNRDEDDIENSSSTNEFVDATQMGIGSEKNDSSDNEDEVQEIVQKDINFLKDSWANLEEMEPTDDLLDDNAQQIVAGNSSSLVTVLNRNLSGKLLAQQAMSKQADNSVPEVDEHGFQMVTSKTTKKAEKRAALLKSSKSKPYITRSKGEVKNRRKLETVSQKHFHVEAIFGRKTKREPRVSKIRSCRALFINLSKPRLASDDLHRSLRPFSLASRVNLDVARHYKEDTRHSELTSEVTMIL</sequence>
<evidence type="ECO:0008006" key="5">
    <source>
        <dbReference type="Google" id="ProtNLM"/>
    </source>
</evidence>
<dbReference type="Proteomes" id="UP000002051">
    <property type="component" value="Unassembled WGS sequence"/>
</dbReference>
<reference evidence="3" key="3">
    <citation type="submission" date="2015-06" db="UniProtKB">
        <authorList>
            <consortium name="EnsemblPlants"/>
        </authorList>
    </citation>
    <scope>IDENTIFICATION</scope>
    <source>
        <strain evidence="3">cv. Jemalong A17</strain>
    </source>
</reference>
<dbReference type="InterPro" id="IPR040256">
    <property type="entry name" value="At4g02000-like"/>
</dbReference>
<dbReference type="AlphaFoldDB" id="A0A072THQ1"/>